<reference evidence="2" key="1">
    <citation type="journal article" date="2020" name="Stud. Mycol.">
        <title>101 Dothideomycetes genomes: a test case for predicting lifestyles and emergence of pathogens.</title>
        <authorList>
            <person name="Haridas S."/>
            <person name="Albert R."/>
            <person name="Binder M."/>
            <person name="Bloem J."/>
            <person name="Labutti K."/>
            <person name="Salamov A."/>
            <person name="Andreopoulos B."/>
            <person name="Baker S."/>
            <person name="Barry K."/>
            <person name="Bills G."/>
            <person name="Bluhm B."/>
            <person name="Cannon C."/>
            <person name="Castanera R."/>
            <person name="Culley D."/>
            <person name="Daum C."/>
            <person name="Ezra D."/>
            <person name="Gonzalez J."/>
            <person name="Henrissat B."/>
            <person name="Kuo A."/>
            <person name="Liang C."/>
            <person name="Lipzen A."/>
            <person name="Lutzoni F."/>
            <person name="Magnuson J."/>
            <person name="Mondo S."/>
            <person name="Nolan M."/>
            <person name="Ohm R."/>
            <person name="Pangilinan J."/>
            <person name="Park H.-J."/>
            <person name="Ramirez L."/>
            <person name="Alfaro M."/>
            <person name="Sun H."/>
            <person name="Tritt A."/>
            <person name="Yoshinaga Y."/>
            <person name="Zwiers L.-H."/>
            <person name="Turgeon B."/>
            <person name="Goodwin S."/>
            <person name="Spatafora J."/>
            <person name="Crous P."/>
            <person name="Grigoriev I."/>
        </authorList>
    </citation>
    <scope>NUCLEOTIDE SEQUENCE</scope>
    <source>
        <strain evidence="2">CBS 113818</strain>
    </source>
</reference>
<evidence type="ECO:0000313" key="2">
    <source>
        <dbReference type="EMBL" id="KAF2824733.1"/>
    </source>
</evidence>
<evidence type="ECO:0000256" key="1">
    <source>
        <dbReference type="SAM" id="MobiDB-lite"/>
    </source>
</evidence>
<gene>
    <name evidence="2" type="ORF">CC86DRAFT_383521</name>
</gene>
<protein>
    <submittedName>
        <fullName evidence="2">Uncharacterized protein</fullName>
    </submittedName>
</protein>
<name>A0A6A6ZV59_9PLEO</name>
<dbReference type="Proteomes" id="UP000799424">
    <property type="component" value="Unassembled WGS sequence"/>
</dbReference>
<sequence length="209" mass="22984">MAMLRQYPVNTQASASGRVLSEKPLDDLDLGPDEDGNTPSQCQTRLRSCKSNGSETRDNDMRTGCSRRKRFILTEARAKRYRTYPRARLYTYAASTAQLRPRTKRQARWQILTAAVEPHGSEHSGGAGSDSDSTATAHIPSIAACTLGALEGQTSTQGNKRYARRRQQGKLVQPSGRSDENDSIGGGSSDNSDTKMERYSESKVDTARH</sequence>
<feature type="region of interest" description="Disordered" evidence="1">
    <location>
        <begin position="1"/>
        <end position="62"/>
    </location>
</feature>
<feature type="compositionally biased region" description="Basic and acidic residues" evidence="1">
    <location>
        <begin position="192"/>
        <end position="209"/>
    </location>
</feature>
<accession>A0A6A6ZV59</accession>
<feature type="region of interest" description="Disordered" evidence="1">
    <location>
        <begin position="116"/>
        <end position="135"/>
    </location>
</feature>
<dbReference type="AlphaFoldDB" id="A0A6A6ZV59"/>
<evidence type="ECO:0000313" key="3">
    <source>
        <dbReference type="Proteomes" id="UP000799424"/>
    </source>
</evidence>
<feature type="compositionally biased region" description="Polar residues" evidence="1">
    <location>
        <begin position="37"/>
        <end position="54"/>
    </location>
</feature>
<organism evidence="2 3">
    <name type="scientific">Ophiobolus disseminans</name>
    <dbReference type="NCBI Taxonomy" id="1469910"/>
    <lineage>
        <taxon>Eukaryota</taxon>
        <taxon>Fungi</taxon>
        <taxon>Dikarya</taxon>
        <taxon>Ascomycota</taxon>
        <taxon>Pezizomycotina</taxon>
        <taxon>Dothideomycetes</taxon>
        <taxon>Pleosporomycetidae</taxon>
        <taxon>Pleosporales</taxon>
        <taxon>Pleosporineae</taxon>
        <taxon>Phaeosphaeriaceae</taxon>
        <taxon>Ophiobolus</taxon>
    </lineage>
</organism>
<keyword evidence="3" id="KW-1185">Reference proteome</keyword>
<feature type="compositionally biased region" description="Acidic residues" evidence="1">
    <location>
        <begin position="27"/>
        <end position="36"/>
    </location>
</feature>
<feature type="region of interest" description="Disordered" evidence="1">
    <location>
        <begin position="149"/>
        <end position="209"/>
    </location>
</feature>
<proteinExistence type="predicted"/>
<dbReference type="EMBL" id="MU006229">
    <property type="protein sequence ID" value="KAF2824733.1"/>
    <property type="molecule type" value="Genomic_DNA"/>
</dbReference>